<feature type="transmembrane region" description="Helical" evidence="6">
    <location>
        <begin position="124"/>
        <end position="143"/>
    </location>
</feature>
<evidence type="ECO:0000256" key="3">
    <source>
        <dbReference type="ARBA" id="ARBA00022989"/>
    </source>
</evidence>
<keyword evidence="3 6" id="KW-1133">Transmembrane helix</keyword>
<feature type="region of interest" description="Disordered" evidence="5">
    <location>
        <begin position="1"/>
        <end position="108"/>
    </location>
</feature>
<comment type="subcellular location">
    <subcellularLocation>
        <location evidence="1">Membrane</location>
        <topology evidence="1">Multi-pass membrane protein</topology>
    </subcellularLocation>
</comment>
<comment type="caution">
    <text evidence="7">The sequence shown here is derived from an EMBL/GenBank/DDBJ whole genome shotgun (WGS) entry which is preliminary data.</text>
</comment>
<accession>A0A934KDA1</accession>
<dbReference type="InterPro" id="IPR019109">
    <property type="entry name" value="MamF_MmsF"/>
</dbReference>
<feature type="transmembrane region" description="Helical" evidence="6">
    <location>
        <begin position="155"/>
        <end position="175"/>
    </location>
</feature>
<sequence length="216" mass="22639">MSHQQDTPPPGATAPPDAGERRRSPQGAPDNPTVGGSRPEPPPAGGAPPIHDTAPQPGPAPSGYAQPPPGYGQPPPGYGQPPPGYPPPPPGYAPPAHGQAPSPWQPVSGLRPEEERLWSSLTHLSYFVFGLIVPLILMLTVGTRSAYVRHHAVEALNFHITVWIAAFVAGLSILLVVGVVLLPAVLVAGAVFTVIAAVKAFQGVPYRYPFSIRLVR</sequence>
<dbReference type="AlphaFoldDB" id="A0A934KDA1"/>
<name>A0A934KDA1_9BACT</name>
<evidence type="ECO:0000313" key="7">
    <source>
        <dbReference type="EMBL" id="MBJ7600943.1"/>
    </source>
</evidence>
<feature type="compositionally biased region" description="Pro residues" evidence="5">
    <location>
        <begin position="56"/>
        <end position="93"/>
    </location>
</feature>
<evidence type="ECO:0000256" key="1">
    <source>
        <dbReference type="ARBA" id="ARBA00004141"/>
    </source>
</evidence>
<reference evidence="7" key="1">
    <citation type="submission" date="2020-10" db="EMBL/GenBank/DDBJ databases">
        <title>Ca. Dormibacterota MAGs.</title>
        <authorList>
            <person name="Montgomery K."/>
        </authorList>
    </citation>
    <scope>NUCLEOTIDE SEQUENCE [LARGE SCALE GENOMIC DNA]</scope>
    <source>
        <strain evidence="7">SC8812_S17_10</strain>
    </source>
</reference>
<feature type="transmembrane region" description="Helical" evidence="6">
    <location>
        <begin position="181"/>
        <end position="201"/>
    </location>
</feature>
<gene>
    <name evidence="7" type="ORF">JF922_23100</name>
</gene>
<keyword evidence="4 6" id="KW-0472">Membrane</keyword>
<evidence type="ECO:0000256" key="4">
    <source>
        <dbReference type="ARBA" id="ARBA00023136"/>
    </source>
</evidence>
<keyword evidence="2 6" id="KW-0812">Transmembrane</keyword>
<evidence type="ECO:0000256" key="5">
    <source>
        <dbReference type="SAM" id="MobiDB-lite"/>
    </source>
</evidence>
<dbReference type="EMBL" id="JAEKNR010000229">
    <property type="protein sequence ID" value="MBJ7600943.1"/>
    <property type="molecule type" value="Genomic_DNA"/>
</dbReference>
<dbReference type="Pfam" id="PF09685">
    <property type="entry name" value="MamF_MmsF"/>
    <property type="match status" value="1"/>
</dbReference>
<proteinExistence type="predicted"/>
<evidence type="ECO:0000313" key="8">
    <source>
        <dbReference type="Proteomes" id="UP000612893"/>
    </source>
</evidence>
<dbReference type="Proteomes" id="UP000612893">
    <property type="component" value="Unassembled WGS sequence"/>
</dbReference>
<protein>
    <submittedName>
        <fullName evidence="7">DUF4870 domain-containing protein</fullName>
    </submittedName>
</protein>
<dbReference type="RefSeq" id="WP_338204936.1">
    <property type="nucleotide sequence ID" value="NZ_JAEKNR010000229.1"/>
</dbReference>
<evidence type="ECO:0000256" key="6">
    <source>
        <dbReference type="SAM" id="Phobius"/>
    </source>
</evidence>
<keyword evidence="8" id="KW-1185">Reference proteome</keyword>
<organism evidence="7 8">
    <name type="scientific">Candidatus Nephthysia bennettiae</name>
    <dbReference type="NCBI Taxonomy" id="3127016"/>
    <lineage>
        <taxon>Bacteria</taxon>
        <taxon>Bacillati</taxon>
        <taxon>Candidatus Dormiibacterota</taxon>
        <taxon>Candidatus Dormibacteria</taxon>
        <taxon>Candidatus Dormibacterales</taxon>
        <taxon>Candidatus Dormibacteraceae</taxon>
        <taxon>Candidatus Nephthysia</taxon>
    </lineage>
</organism>
<evidence type="ECO:0000256" key="2">
    <source>
        <dbReference type="ARBA" id="ARBA00022692"/>
    </source>
</evidence>